<evidence type="ECO:0000313" key="4">
    <source>
        <dbReference type="EMBL" id="TDF91744.1"/>
    </source>
</evidence>
<dbReference type="CDD" id="cd05826">
    <property type="entry name" value="Sortase_B"/>
    <property type="match status" value="1"/>
</dbReference>
<feature type="signal peptide" evidence="3">
    <location>
        <begin position="1"/>
        <end position="22"/>
    </location>
</feature>
<dbReference type="InterPro" id="IPR005754">
    <property type="entry name" value="Sortase"/>
</dbReference>
<dbReference type="EC" id="3.4.22.71" evidence="4"/>
<dbReference type="RefSeq" id="WP_133235927.1">
    <property type="nucleotide sequence ID" value="NZ_SMRT01000025.1"/>
</dbReference>
<accession>A0A4V6PIC5</accession>
<feature type="active site" description="Proton donor/acceptor" evidence="2">
    <location>
        <position position="130"/>
    </location>
</feature>
<dbReference type="Gene3D" id="2.40.260.10">
    <property type="entry name" value="Sortase"/>
    <property type="match status" value="1"/>
</dbReference>
<gene>
    <name evidence="4" type="primary">srtB</name>
    <name evidence="4" type="ORF">E1757_31860</name>
</gene>
<dbReference type="NCBIfam" id="TIGR03064">
    <property type="entry name" value="sortase_srtB"/>
    <property type="match status" value="1"/>
</dbReference>
<dbReference type="InterPro" id="IPR009835">
    <property type="entry name" value="SrtB"/>
</dbReference>
<keyword evidence="1 4" id="KW-0378">Hydrolase</keyword>
<evidence type="ECO:0000313" key="5">
    <source>
        <dbReference type="Proteomes" id="UP000295636"/>
    </source>
</evidence>
<reference evidence="4 5" key="1">
    <citation type="submission" date="2019-03" db="EMBL/GenBank/DDBJ databases">
        <title>This is whole genome sequence of Paenibacillus sp MS74 strain.</title>
        <authorList>
            <person name="Trinh H.N."/>
        </authorList>
    </citation>
    <scope>NUCLEOTIDE SEQUENCE [LARGE SCALE GENOMIC DNA]</scope>
    <source>
        <strain evidence="4 5">MS74</strain>
    </source>
</reference>
<dbReference type="GO" id="GO:0016787">
    <property type="term" value="F:hydrolase activity"/>
    <property type="evidence" value="ECO:0007669"/>
    <property type="project" value="UniProtKB-KW"/>
</dbReference>
<comment type="caution">
    <text evidence="4">The sequence shown here is derived from an EMBL/GenBank/DDBJ whole genome shotgun (WGS) entry which is preliminary data.</text>
</comment>
<evidence type="ECO:0000256" key="3">
    <source>
        <dbReference type="SAM" id="SignalP"/>
    </source>
</evidence>
<feature type="chain" id="PRO_5038539486" evidence="3">
    <location>
        <begin position="23"/>
        <end position="247"/>
    </location>
</feature>
<dbReference type="InterPro" id="IPR023365">
    <property type="entry name" value="Sortase_dom-sf"/>
</dbReference>
<keyword evidence="5" id="KW-1185">Reference proteome</keyword>
<evidence type="ECO:0000256" key="2">
    <source>
        <dbReference type="PIRSR" id="PIRSR605754-1"/>
    </source>
</evidence>
<proteinExistence type="predicted"/>
<feature type="active site" description="Acyl-thioester intermediate" evidence="2">
    <location>
        <position position="223"/>
    </location>
</feature>
<dbReference type="Proteomes" id="UP000295636">
    <property type="component" value="Unassembled WGS sequence"/>
</dbReference>
<dbReference type="AlphaFoldDB" id="A0A4V6PIC5"/>
<keyword evidence="3" id="KW-0732">Signal</keyword>
<dbReference type="Pfam" id="PF04203">
    <property type="entry name" value="Sortase"/>
    <property type="match status" value="1"/>
</dbReference>
<protein>
    <submittedName>
        <fullName evidence="4">Class B sortase</fullName>
        <ecNumber evidence="4">3.4.22.71</ecNumber>
    </submittedName>
</protein>
<name>A0A4V6PIC5_9BACL</name>
<dbReference type="SUPFAM" id="SSF63817">
    <property type="entry name" value="Sortase"/>
    <property type="match status" value="1"/>
</dbReference>
<dbReference type="OrthoDB" id="9806013at2"/>
<dbReference type="EMBL" id="SMRT01000025">
    <property type="protein sequence ID" value="TDF91744.1"/>
    <property type="molecule type" value="Genomic_DNA"/>
</dbReference>
<organism evidence="4 5">
    <name type="scientific">Paenibacillus piri</name>
    <dbReference type="NCBI Taxonomy" id="2547395"/>
    <lineage>
        <taxon>Bacteria</taxon>
        <taxon>Bacillati</taxon>
        <taxon>Bacillota</taxon>
        <taxon>Bacilli</taxon>
        <taxon>Bacillales</taxon>
        <taxon>Paenibacillaceae</taxon>
        <taxon>Paenibacillus</taxon>
    </lineage>
</organism>
<evidence type="ECO:0000256" key="1">
    <source>
        <dbReference type="ARBA" id="ARBA00022801"/>
    </source>
</evidence>
<sequence>MKLCLTALILSVSAFIGLLLDALDNRSAMAEAQALYNAASAADEPANAETHSEQRKVRPPYDRLLSINPDIAGWLSIDDTPIHYPVLQADDNDYYLSRNYKREPSKAGSIYMDFRNDSAALSRNTVLYGHRMKDGSMFGDLKQFLIEDFFQAHRTFRYDTLYETYTAEIFSVYYTTTDFDYIQTEFSDDNDYGLFLQLLRQQSLYPTDIMLSESDSIVTLSTCDYTFDPEKGRLAVHAKLVKRQASG</sequence>